<feature type="non-terminal residue" evidence="2">
    <location>
        <position position="312"/>
    </location>
</feature>
<dbReference type="Proteomes" id="UP000053555">
    <property type="component" value="Unassembled WGS sequence"/>
</dbReference>
<evidence type="ECO:0000259" key="1">
    <source>
        <dbReference type="Pfam" id="PF13966"/>
    </source>
</evidence>
<accession>A0A0B2SMB1</accession>
<dbReference type="Pfam" id="PF13966">
    <property type="entry name" value="zf-RVT"/>
    <property type="match status" value="1"/>
</dbReference>
<gene>
    <name evidence="2" type="ORF">glysoja_043020</name>
</gene>
<dbReference type="AlphaFoldDB" id="A0A0B2SMB1"/>
<dbReference type="PANTHER" id="PTHR33116">
    <property type="entry name" value="REVERSE TRANSCRIPTASE ZINC-BINDING DOMAIN-CONTAINING PROTEIN-RELATED-RELATED"/>
    <property type="match status" value="1"/>
</dbReference>
<feature type="domain" description="Reverse transcriptase zinc-binding" evidence="1">
    <location>
        <begin position="131"/>
        <end position="219"/>
    </location>
</feature>
<proteinExistence type="predicted"/>
<dbReference type="EMBL" id="KN642044">
    <property type="protein sequence ID" value="KHN45594.1"/>
    <property type="molecule type" value="Genomic_DNA"/>
</dbReference>
<dbReference type="InterPro" id="IPR026960">
    <property type="entry name" value="RVT-Znf"/>
</dbReference>
<reference evidence="2" key="1">
    <citation type="submission" date="2014-07" db="EMBL/GenBank/DDBJ databases">
        <title>Identification of a novel salt tolerance gene in wild soybean by whole-genome sequencing.</title>
        <authorList>
            <person name="Lam H.-M."/>
            <person name="Qi X."/>
            <person name="Li M.-W."/>
            <person name="Liu X."/>
            <person name="Xie M."/>
            <person name="Ni M."/>
            <person name="Xu X."/>
        </authorList>
    </citation>
    <scope>NUCLEOTIDE SEQUENCE [LARGE SCALE GENOMIC DNA]</scope>
    <source>
        <tissue evidence="2">Root</tissue>
    </source>
</reference>
<organism evidence="2">
    <name type="scientific">Glycine soja</name>
    <name type="common">Wild soybean</name>
    <dbReference type="NCBI Taxonomy" id="3848"/>
    <lineage>
        <taxon>Eukaryota</taxon>
        <taxon>Viridiplantae</taxon>
        <taxon>Streptophyta</taxon>
        <taxon>Embryophyta</taxon>
        <taxon>Tracheophyta</taxon>
        <taxon>Spermatophyta</taxon>
        <taxon>Magnoliopsida</taxon>
        <taxon>eudicotyledons</taxon>
        <taxon>Gunneridae</taxon>
        <taxon>Pentapetalae</taxon>
        <taxon>rosids</taxon>
        <taxon>fabids</taxon>
        <taxon>Fabales</taxon>
        <taxon>Fabaceae</taxon>
        <taxon>Papilionoideae</taxon>
        <taxon>50 kb inversion clade</taxon>
        <taxon>NPAAA clade</taxon>
        <taxon>indigoferoid/millettioid clade</taxon>
        <taxon>Phaseoleae</taxon>
        <taxon>Glycine</taxon>
        <taxon>Glycine subgen. Soja</taxon>
    </lineage>
</organism>
<protein>
    <submittedName>
        <fullName evidence="2">Putative ribonuclease H protein</fullName>
    </submittedName>
</protein>
<feature type="non-terminal residue" evidence="2">
    <location>
        <position position="1"/>
    </location>
</feature>
<sequence>GGLDIKDINNFNISLLGKWEWNLIQHKGELWATILESKYGGWRGLAEVDRVVHESIWWRDLKKGSSPLTSRIAYSKWTKVEGWEWNFTWRRPLFDNEIDLAANFLRDVEVKLIQQQGSDVWEWTGDPVGQYSTCNAYNMIGEESAAGSQEECFEKLWRIKIPTRIVVFAWRLIRDRLLTRQNLQRRQVQLPEMVCPFCRIEEEGASHLFFHCCKIQPIWWETMSWLHIKGAFPLSPKHHFLQHIGVQADGVRIKRWQYWWLALTWSIWRLRNNIVFSNANFNSNKLFDDATFLLWTWLRSFEKDFTIHFNQW</sequence>
<dbReference type="PANTHER" id="PTHR33116:SF78">
    <property type="entry name" value="OS12G0587133 PROTEIN"/>
    <property type="match status" value="1"/>
</dbReference>
<evidence type="ECO:0000313" key="2">
    <source>
        <dbReference type="EMBL" id="KHN45594.1"/>
    </source>
</evidence>
<name>A0A0B2SMB1_GLYSO</name>